<dbReference type="EMBL" id="PHWZ01000031">
    <property type="protein sequence ID" value="TEY81854.1"/>
    <property type="molecule type" value="Genomic_DNA"/>
</dbReference>
<dbReference type="Proteomes" id="UP000297299">
    <property type="component" value="Unassembled WGS sequence"/>
</dbReference>
<organism evidence="1 2">
    <name type="scientific">Botryotinia calthae</name>
    <dbReference type="NCBI Taxonomy" id="38488"/>
    <lineage>
        <taxon>Eukaryota</taxon>
        <taxon>Fungi</taxon>
        <taxon>Dikarya</taxon>
        <taxon>Ascomycota</taxon>
        <taxon>Pezizomycotina</taxon>
        <taxon>Leotiomycetes</taxon>
        <taxon>Helotiales</taxon>
        <taxon>Sclerotiniaceae</taxon>
        <taxon>Botryotinia</taxon>
    </lineage>
</organism>
<gene>
    <name evidence="1" type="ORF">BOTCAL_0031g00460</name>
</gene>
<evidence type="ECO:0000313" key="1">
    <source>
        <dbReference type="EMBL" id="TEY81854.1"/>
    </source>
</evidence>
<sequence length="147" mass="16787">MWGSLETSNAEDSLAAAVGWWLGEKILVAIATKNANYPMRRWLRFKIARNDRSPWEFQERIHVKPSYIASVLPKFSLIWGLLSIPTTTILQLSLRTAQQISRQFCLASITPKYIRPIRIKVTPYFLLEAAEMSSILVKACSMMGKLE</sequence>
<keyword evidence="2" id="KW-1185">Reference proteome</keyword>
<proteinExistence type="predicted"/>
<name>A0A4Y8DD87_9HELO</name>
<protein>
    <submittedName>
        <fullName evidence="1">Uncharacterized protein</fullName>
    </submittedName>
</protein>
<dbReference type="AlphaFoldDB" id="A0A4Y8DD87"/>
<comment type="caution">
    <text evidence="1">The sequence shown here is derived from an EMBL/GenBank/DDBJ whole genome shotgun (WGS) entry which is preliminary data.</text>
</comment>
<accession>A0A4Y8DD87</accession>
<evidence type="ECO:0000313" key="2">
    <source>
        <dbReference type="Proteomes" id="UP000297299"/>
    </source>
</evidence>
<reference evidence="1 2" key="1">
    <citation type="submission" date="2017-11" db="EMBL/GenBank/DDBJ databases">
        <title>Comparative genomics of Botrytis spp.</title>
        <authorList>
            <person name="Valero-Jimenez C.A."/>
            <person name="Tapia P."/>
            <person name="Veloso J."/>
            <person name="Silva-Moreno E."/>
            <person name="Staats M."/>
            <person name="Valdes J.H."/>
            <person name="Van Kan J.A.L."/>
        </authorList>
    </citation>
    <scope>NUCLEOTIDE SEQUENCE [LARGE SCALE GENOMIC DNA]</scope>
    <source>
        <strain evidence="1 2">MUCL2830</strain>
    </source>
</reference>